<dbReference type="GO" id="GO:0022857">
    <property type="term" value="F:transmembrane transporter activity"/>
    <property type="evidence" value="ECO:0007669"/>
    <property type="project" value="InterPro"/>
</dbReference>
<feature type="transmembrane region" description="Helical" evidence="5">
    <location>
        <begin position="399"/>
        <end position="421"/>
    </location>
</feature>
<dbReference type="InterPro" id="IPR020846">
    <property type="entry name" value="MFS_dom"/>
</dbReference>
<feature type="transmembrane region" description="Helical" evidence="5">
    <location>
        <begin position="131"/>
        <end position="149"/>
    </location>
</feature>
<keyword evidence="2 5" id="KW-0812">Transmembrane</keyword>
<dbReference type="InterPro" id="IPR036259">
    <property type="entry name" value="MFS_trans_sf"/>
</dbReference>
<dbReference type="EMBL" id="BQKY01000009">
    <property type="protein sequence ID" value="GJN91832.1"/>
    <property type="molecule type" value="Genomic_DNA"/>
</dbReference>
<dbReference type="PANTHER" id="PTHR23502:SF20">
    <property type="entry name" value="TRANSPORTER, PUTATIVE (AFU_ORTHOLOGUE AFUA_6G13880)-RELATED"/>
    <property type="match status" value="1"/>
</dbReference>
<accession>A0AAV5GQS6</accession>
<dbReference type="PANTHER" id="PTHR23502">
    <property type="entry name" value="MAJOR FACILITATOR SUPERFAMILY"/>
    <property type="match status" value="1"/>
</dbReference>
<dbReference type="PROSITE" id="PS50850">
    <property type="entry name" value="MFS"/>
    <property type="match status" value="1"/>
</dbReference>
<name>A0AAV5GQS6_9BASI</name>
<dbReference type="Gene3D" id="1.20.1250.20">
    <property type="entry name" value="MFS general substrate transporter like domains"/>
    <property type="match status" value="1"/>
</dbReference>
<feature type="transmembrane region" description="Helical" evidence="5">
    <location>
        <begin position="236"/>
        <end position="257"/>
    </location>
</feature>
<gene>
    <name evidence="7" type="ORF">Rhopal_004855-T1</name>
</gene>
<dbReference type="Pfam" id="PF07690">
    <property type="entry name" value="MFS_1"/>
    <property type="match status" value="1"/>
</dbReference>
<feature type="transmembrane region" description="Helical" evidence="5">
    <location>
        <begin position="42"/>
        <end position="59"/>
    </location>
</feature>
<feature type="transmembrane region" description="Helical" evidence="5">
    <location>
        <begin position="102"/>
        <end position="119"/>
    </location>
</feature>
<protein>
    <recommendedName>
        <fullName evidence="6">Major facilitator superfamily (MFS) profile domain-containing protein</fullName>
    </recommendedName>
</protein>
<dbReference type="Proteomes" id="UP001342314">
    <property type="component" value="Unassembled WGS sequence"/>
</dbReference>
<reference evidence="7 8" key="1">
    <citation type="submission" date="2021-12" db="EMBL/GenBank/DDBJ databases">
        <title>High titer production of polyol ester of fatty acids by Rhodotorula paludigena BS15 towards product separation-free biomass refinery.</title>
        <authorList>
            <person name="Mano J."/>
            <person name="Ono H."/>
            <person name="Tanaka T."/>
            <person name="Naito K."/>
            <person name="Sushida H."/>
            <person name="Ike M."/>
            <person name="Tokuyasu K."/>
            <person name="Kitaoka M."/>
        </authorList>
    </citation>
    <scope>NUCLEOTIDE SEQUENCE [LARGE SCALE GENOMIC DNA]</scope>
    <source>
        <strain evidence="7 8">BS15</strain>
    </source>
</reference>
<keyword evidence="4 5" id="KW-0472">Membrane</keyword>
<evidence type="ECO:0000256" key="1">
    <source>
        <dbReference type="ARBA" id="ARBA00004141"/>
    </source>
</evidence>
<evidence type="ECO:0000256" key="4">
    <source>
        <dbReference type="ARBA" id="ARBA00023136"/>
    </source>
</evidence>
<feature type="transmembrane region" description="Helical" evidence="5">
    <location>
        <begin position="263"/>
        <end position="284"/>
    </location>
</feature>
<evidence type="ECO:0000313" key="8">
    <source>
        <dbReference type="Proteomes" id="UP001342314"/>
    </source>
</evidence>
<feature type="domain" description="Major facilitator superfamily (MFS) profile" evidence="6">
    <location>
        <begin position="1"/>
        <end position="422"/>
    </location>
</feature>
<comment type="caution">
    <text evidence="7">The sequence shown here is derived from an EMBL/GenBank/DDBJ whole genome shotgun (WGS) entry which is preliminary data.</text>
</comment>
<dbReference type="InterPro" id="IPR011701">
    <property type="entry name" value="MFS"/>
</dbReference>
<organism evidence="7 8">
    <name type="scientific">Rhodotorula paludigena</name>
    <dbReference type="NCBI Taxonomy" id="86838"/>
    <lineage>
        <taxon>Eukaryota</taxon>
        <taxon>Fungi</taxon>
        <taxon>Dikarya</taxon>
        <taxon>Basidiomycota</taxon>
        <taxon>Pucciniomycotina</taxon>
        <taxon>Microbotryomycetes</taxon>
        <taxon>Sporidiobolales</taxon>
        <taxon>Sporidiobolaceae</taxon>
        <taxon>Rhodotorula</taxon>
    </lineage>
</organism>
<evidence type="ECO:0000256" key="5">
    <source>
        <dbReference type="SAM" id="Phobius"/>
    </source>
</evidence>
<dbReference type="AlphaFoldDB" id="A0AAV5GQS6"/>
<feature type="transmembrane region" description="Helical" evidence="5">
    <location>
        <begin position="370"/>
        <end position="393"/>
    </location>
</feature>
<comment type="subcellular location">
    <subcellularLocation>
        <location evidence="1">Membrane</location>
        <topology evidence="1">Multi-pass membrane protein</topology>
    </subcellularLocation>
</comment>
<evidence type="ECO:0000256" key="2">
    <source>
        <dbReference type="ARBA" id="ARBA00022692"/>
    </source>
</evidence>
<dbReference type="GO" id="GO:0005886">
    <property type="term" value="C:plasma membrane"/>
    <property type="evidence" value="ECO:0007669"/>
    <property type="project" value="TreeGrafter"/>
</dbReference>
<evidence type="ECO:0000256" key="3">
    <source>
        <dbReference type="ARBA" id="ARBA00022989"/>
    </source>
</evidence>
<evidence type="ECO:0000259" key="6">
    <source>
        <dbReference type="PROSITE" id="PS50850"/>
    </source>
</evidence>
<feature type="transmembrane region" description="Helical" evidence="5">
    <location>
        <begin position="12"/>
        <end position="35"/>
    </location>
</feature>
<feature type="transmembrane region" description="Helical" evidence="5">
    <location>
        <begin position="305"/>
        <end position="325"/>
    </location>
</feature>
<feature type="transmembrane region" description="Helical" evidence="5">
    <location>
        <begin position="337"/>
        <end position="358"/>
    </location>
</feature>
<dbReference type="SUPFAM" id="SSF103473">
    <property type="entry name" value="MFS general substrate transporter"/>
    <property type="match status" value="1"/>
</dbReference>
<keyword evidence="8" id="KW-1185">Reference proteome</keyword>
<evidence type="ECO:0000313" key="7">
    <source>
        <dbReference type="EMBL" id="GJN91832.1"/>
    </source>
</evidence>
<sequence>MAEIFGVSLSAISRALGTTLVTTLAISTIIWAALATKLGKRPIYITATVLMMVGCIIAGECDRYSVLLGSRIIQGAGQAPLEFLVGSSIADLYPTHQRGIPVALWTIALLNGINVTPPISGQVFAHLGWRWCWRIFWIACITLLVVQIFCMPETTYERAALVTRVRSGEYDDSAAEKGDVLHLENSVPAKHSYIHSLKVYNGLFAPQHSFWRLLVEPLQMIVSPIVLYGGVTYGLYITYLVVIATGAAQVFAGQYGFGPVGTGNVYIAALVADFIAAAMIGPLTDFSASFFSRRNKGIFEPEFRLPIGMIAMALFGGFGLIGFGISAQRQDNVWGPIMSFALLNFGITVGCSAIISYIVESHRHSSEAALGGVIFLKNALSAGFSAFTNIWIAQGIQDAFVTMGGTCIATCLLTIPMWIYGKRVRSWLSRRLKVEKEEKTLVAS</sequence>
<proteinExistence type="predicted"/>
<keyword evidence="3 5" id="KW-1133">Transmembrane helix</keyword>